<organism evidence="2 4">
    <name type="scientific">Rotaria sordida</name>
    <dbReference type="NCBI Taxonomy" id="392033"/>
    <lineage>
        <taxon>Eukaryota</taxon>
        <taxon>Metazoa</taxon>
        <taxon>Spiralia</taxon>
        <taxon>Gnathifera</taxon>
        <taxon>Rotifera</taxon>
        <taxon>Eurotatoria</taxon>
        <taxon>Bdelloidea</taxon>
        <taxon>Philodinida</taxon>
        <taxon>Philodinidae</taxon>
        <taxon>Rotaria</taxon>
    </lineage>
</organism>
<dbReference type="Proteomes" id="UP000663870">
    <property type="component" value="Unassembled WGS sequence"/>
</dbReference>
<evidence type="ECO:0000313" key="2">
    <source>
        <dbReference type="EMBL" id="CAF1049924.1"/>
    </source>
</evidence>
<dbReference type="Proteomes" id="UP000663854">
    <property type="component" value="Unassembled WGS sequence"/>
</dbReference>
<reference evidence="2" key="1">
    <citation type="submission" date="2021-02" db="EMBL/GenBank/DDBJ databases">
        <authorList>
            <person name="Nowell W R."/>
        </authorList>
    </citation>
    <scope>NUCLEOTIDE SEQUENCE</scope>
</reference>
<dbReference type="EMBL" id="CAJNOL010000932">
    <property type="protein sequence ID" value="CAF1242702.1"/>
    <property type="molecule type" value="Genomic_DNA"/>
</dbReference>
<name>A0A814KEJ0_9BILA</name>
<feature type="region of interest" description="Disordered" evidence="1">
    <location>
        <begin position="168"/>
        <end position="189"/>
    </location>
</feature>
<accession>A0A814KEJ0</accession>
<protein>
    <submittedName>
        <fullName evidence="2">Uncharacterized protein</fullName>
    </submittedName>
</protein>
<feature type="compositionally biased region" description="Polar residues" evidence="1">
    <location>
        <begin position="168"/>
        <end position="179"/>
    </location>
</feature>
<keyword evidence="5" id="KW-1185">Reference proteome</keyword>
<sequence length="189" mass="22149">MSGYVTVNRLSLVQLHTEERKQQAHLKKIAEMQRRAGIDNRKPAYFPHRNISFNKHEKQKYRDIANENYVKSKKLIDIMQSKVVYPPSSSFHSTNSNRYRRPSLTLSQNKTDYAEKISKVKGIYDVRKWKQGFEEHKEHLKISKNNKLFTPRDIGVNRQRIKINSVANTGQSTVSSSKNNLHHSFDNHD</sequence>
<evidence type="ECO:0000313" key="3">
    <source>
        <dbReference type="EMBL" id="CAF1242702.1"/>
    </source>
</evidence>
<proteinExistence type="predicted"/>
<evidence type="ECO:0000256" key="1">
    <source>
        <dbReference type="SAM" id="MobiDB-lite"/>
    </source>
</evidence>
<dbReference type="AlphaFoldDB" id="A0A814KEJ0"/>
<evidence type="ECO:0000313" key="4">
    <source>
        <dbReference type="Proteomes" id="UP000663854"/>
    </source>
</evidence>
<gene>
    <name evidence="3" type="ORF">JXQ802_LOCUS26547</name>
    <name evidence="2" type="ORF">PYM288_LOCUS17090</name>
</gene>
<evidence type="ECO:0000313" key="5">
    <source>
        <dbReference type="Proteomes" id="UP000663870"/>
    </source>
</evidence>
<comment type="caution">
    <text evidence="2">The sequence shown here is derived from an EMBL/GenBank/DDBJ whole genome shotgun (WGS) entry which is preliminary data.</text>
</comment>
<dbReference type="EMBL" id="CAJNOH010000469">
    <property type="protein sequence ID" value="CAF1049924.1"/>
    <property type="molecule type" value="Genomic_DNA"/>
</dbReference>